<comment type="caution">
    <text evidence="6">The sequence shown here is derived from an EMBL/GenBank/DDBJ whole genome shotgun (WGS) entry which is preliminary data.</text>
</comment>
<keyword evidence="7" id="KW-1185">Reference proteome</keyword>
<evidence type="ECO:0000313" key="6">
    <source>
        <dbReference type="EMBL" id="NWU18757.1"/>
    </source>
</evidence>
<name>A0A7K5UPX4_CEPOR</name>
<feature type="domain" description="Protein kinase" evidence="5">
    <location>
        <begin position="1"/>
        <end position="76"/>
    </location>
</feature>
<feature type="non-terminal residue" evidence="6">
    <location>
        <position position="76"/>
    </location>
</feature>
<dbReference type="Gene3D" id="3.30.200.20">
    <property type="entry name" value="Phosphorylase Kinase, domain 1"/>
    <property type="match status" value="1"/>
</dbReference>
<dbReference type="InterPro" id="IPR000719">
    <property type="entry name" value="Prot_kinase_dom"/>
</dbReference>
<keyword evidence="6" id="KW-0808">Transferase</keyword>
<evidence type="ECO:0000313" key="7">
    <source>
        <dbReference type="Proteomes" id="UP000543364"/>
    </source>
</evidence>
<dbReference type="Proteomes" id="UP000543364">
    <property type="component" value="Unassembled WGS sequence"/>
</dbReference>
<dbReference type="GO" id="GO:0005524">
    <property type="term" value="F:ATP binding"/>
    <property type="evidence" value="ECO:0007669"/>
    <property type="project" value="UniProtKB-KW"/>
</dbReference>
<dbReference type="InterPro" id="IPR011009">
    <property type="entry name" value="Kinase-like_dom_sf"/>
</dbReference>
<sequence>VAIKKINLLQQSTSELLKEIQIMRDKKNPNIVTYLDSYLVDRELWLVMEYMDGHSLTDVIIETRMGEEQIAAVCRE</sequence>
<dbReference type="SUPFAM" id="SSF56112">
    <property type="entry name" value="Protein kinase-like (PK-like)"/>
    <property type="match status" value="1"/>
</dbReference>
<feature type="non-terminal residue" evidence="6">
    <location>
        <position position="1"/>
    </location>
</feature>
<evidence type="ECO:0000256" key="3">
    <source>
        <dbReference type="ARBA" id="ARBA00022741"/>
    </source>
</evidence>
<comment type="similarity">
    <text evidence="1">Belongs to the protein kinase superfamily. STE Ser/Thr protein kinase family. STE20 subfamily.</text>
</comment>
<evidence type="ECO:0000259" key="5">
    <source>
        <dbReference type="PROSITE" id="PS50011"/>
    </source>
</evidence>
<keyword evidence="3" id="KW-0547">Nucleotide-binding</keyword>
<dbReference type="EC" id="2.7.11.1" evidence="2"/>
<keyword evidence="6" id="KW-0418">Kinase</keyword>
<dbReference type="PANTHER" id="PTHR45832:SF22">
    <property type="entry name" value="SERINE_THREONINE-PROTEIN KINASE SAMKA-RELATED"/>
    <property type="match status" value="1"/>
</dbReference>
<proteinExistence type="inferred from homology"/>
<gene>
    <name evidence="6" type="primary">Pak3_3</name>
    <name evidence="6" type="ORF">CEPORN_R11035</name>
</gene>
<dbReference type="InterPro" id="IPR051931">
    <property type="entry name" value="PAK3-like"/>
</dbReference>
<evidence type="ECO:0000256" key="2">
    <source>
        <dbReference type="ARBA" id="ARBA00012513"/>
    </source>
</evidence>
<dbReference type="AlphaFoldDB" id="A0A7K5UPX4"/>
<protein>
    <recommendedName>
        <fullName evidence="2">non-specific serine/threonine protein kinase</fullName>
        <ecNumber evidence="2">2.7.11.1</ecNumber>
    </recommendedName>
</protein>
<organism evidence="6 7">
    <name type="scientific">Cephalopterus ornatus</name>
    <name type="common">Amazonian umbrellabird</name>
    <dbReference type="NCBI Taxonomy" id="114276"/>
    <lineage>
        <taxon>Eukaryota</taxon>
        <taxon>Metazoa</taxon>
        <taxon>Chordata</taxon>
        <taxon>Craniata</taxon>
        <taxon>Vertebrata</taxon>
        <taxon>Euteleostomi</taxon>
        <taxon>Archelosauria</taxon>
        <taxon>Archosauria</taxon>
        <taxon>Dinosauria</taxon>
        <taxon>Saurischia</taxon>
        <taxon>Theropoda</taxon>
        <taxon>Coelurosauria</taxon>
        <taxon>Aves</taxon>
        <taxon>Neognathae</taxon>
        <taxon>Neoaves</taxon>
        <taxon>Telluraves</taxon>
        <taxon>Australaves</taxon>
        <taxon>Passeriformes</taxon>
        <taxon>Cotingidae</taxon>
        <taxon>Cephalopterus</taxon>
    </lineage>
</organism>
<reference evidence="6 7" key="1">
    <citation type="submission" date="2019-09" db="EMBL/GenBank/DDBJ databases">
        <title>Bird 10,000 Genomes (B10K) Project - Family phase.</title>
        <authorList>
            <person name="Zhang G."/>
        </authorList>
    </citation>
    <scope>NUCLEOTIDE SEQUENCE [LARGE SCALE GENOMIC DNA]</scope>
    <source>
        <strain evidence="6">B10K-DU-001-01</strain>
        <tissue evidence="6">Muscle</tissue>
    </source>
</reference>
<dbReference type="PROSITE" id="PS50011">
    <property type="entry name" value="PROTEIN_KINASE_DOM"/>
    <property type="match status" value="1"/>
</dbReference>
<evidence type="ECO:0000256" key="4">
    <source>
        <dbReference type="ARBA" id="ARBA00022840"/>
    </source>
</evidence>
<accession>A0A7K5UPX4</accession>
<evidence type="ECO:0000256" key="1">
    <source>
        <dbReference type="ARBA" id="ARBA00008874"/>
    </source>
</evidence>
<dbReference type="GO" id="GO:0004674">
    <property type="term" value="F:protein serine/threonine kinase activity"/>
    <property type="evidence" value="ECO:0007669"/>
    <property type="project" value="UniProtKB-EC"/>
</dbReference>
<dbReference type="Pfam" id="PF00069">
    <property type="entry name" value="Pkinase"/>
    <property type="match status" value="1"/>
</dbReference>
<keyword evidence="4" id="KW-0067">ATP-binding</keyword>
<dbReference type="EMBL" id="VZRE01026003">
    <property type="protein sequence ID" value="NWU18757.1"/>
    <property type="molecule type" value="Genomic_DNA"/>
</dbReference>
<dbReference type="PANTHER" id="PTHR45832">
    <property type="entry name" value="SERINE/THREONINE-PROTEIN KINASE SAMKA-RELATED-RELATED"/>
    <property type="match status" value="1"/>
</dbReference>